<reference evidence="6 7" key="1">
    <citation type="journal article" date="2019" name="Int. J. Syst. Evol. Microbiol.">
        <title>The Global Catalogue of Microorganisms (GCM) 10K type strain sequencing project: providing services to taxonomists for standard genome sequencing and annotation.</title>
        <authorList>
            <consortium name="The Broad Institute Genomics Platform"/>
            <consortium name="The Broad Institute Genome Sequencing Center for Infectious Disease"/>
            <person name="Wu L."/>
            <person name="Ma J."/>
        </authorList>
    </citation>
    <scope>NUCLEOTIDE SEQUENCE [LARGE SCALE GENOMIC DNA]</scope>
    <source>
        <strain evidence="6 7">JCM 15749</strain>
    </source>
</reference>
<evidence type="ECO:0000256" key="4">
    <source>
        <dbReference type="SAM" id="MobiDB-lite"/>
    </source>
</evidence>
<evidence type="ECO:0000313" key="7">
    <source>
        <dbReference type="Proteomes" id="UP001501480"/>
    </source>
</evidence>
<gene>
    <name evidence="6" type="ORF">GCM10009821_25940</name>
</gene>
<dbReference type="InterPro" id="IPR018170">
    <property type="entry name" value="Aldo/ket_reductase_CS"/>
</dbReference>
<evidence type="ECO:0000313" key="6">
    <source>
        <dbReference type="EMBL" id="GAA2083587.1"/>
    </source>
</evidence>
<keyword evidence="2" id="KW-0521">NADP</keyword>
<evidence type="ECO:0000259" key="5">
    <source>
        <dbReference type="Pfam" id="PF00248"/>
    </source>
</evidence>
<name>A0ABN2W4H5_9ACTN</name>
<dbReference type="PANTHER" id="PTHR43827">
    <property type="entry name" value="2,5-DIKETO-D-GLUCONIC ACID REDUCTASE"/>
    <property type="match status" value="1"/>
</dbReference>
<feature type="region of interest" description="Disordered" evidence="4">
    <location>
        <begin position="1"/>
        <end position="26"/>
    </location>
</feature>
<evidence type="ECO:0000256" key="3">
    <source>
        <dbReference type="ARBA" id="ARBA00023002"/>
    </source>
</evidence>
<evidence type="ECO:0000256" key="1">
    <source>
        <dbReference type="ARBA" id="ARBA00007905"/>
    </source>
</evidence>
<dbReference type="InterPro" id="IPR023210">
    <property type="entry name" value="NADP_OxRdtase_dom"/>
</dbReference>
<accession>A0ABN2W4H5</accession>
<dbReference type="InterPro" id="IPR020471">
    <property type="entry name" value="AKR"/>
</dbReference>
<dbReference type="InterPro" id="IPR036812">
    <property type="entry name" value="NAD(P)_OxRdtase_dom_sf"/>
</dbReference>
<dbReference type="EMBL" id="BAAAPY010000011">
    <property type="protein sequence ID" value="GAA2083587.1"/>
    <property type="molecule type" value="Genomic_DNA"/>
</dbReference>
<keyword evidence="7" id="KW-1185">Reference proteome</keyword>
<organism evidence="6 7">
    <name type="scientific">Aeromicrobium halocynthiae</name>
    <dbReference type="NCBI Taxonomy" id="560557"/>
    <lineage>
        <taxon>Bacteria</taxon>
        <taxon>Bacillati</taxon>
        <taxon>Actinomycetota</taxon>
        <taxon>Actinomycetes</taxon>
        <taxon>Propionibacteriales</taxon>
        <taxon>Nocardioidaceae</taxon>
        <taxon>Aeromicrobium</taxon>
    </lineage>
</organism>
<dbReference type="PROSITE" id="PS00798">
    <property type="entry name" value="ALDOKETO_REDUCTASE_1"/>
    <property type="match status" value="1"/>
</dbReference>
<comment type="similarity">
    <text evidence="1">Belongs to the aldo/keto reductase family.</text>
</comment>
<dbReference type="PANTHER" id="PTHR43827:SF3">
    <property type="entry name" value="NADP-DEPENDENT OXIDOREDUCTASE DOMAIN-CONTAINING PROTEIN"/>
    <property type="match status" value="1"/>
</dbReference>
<proteinExistence type="inferred from homology"/>
<feature type="domain" description="NADP-dependent oxidoreductase" evidence="5">
    <location>
        <begin position="39"/>
        <end position="275"/>
    </location>
</feature>
<dbReference type="PRINTS" id="PR00069">
    <property type="entry name" value="ALDKETRDTASE"/>
</dbReference>
<keyword evidence="3" id="KW-0560">Oxidoreductase</keyword>
<dbReference type="Pfam" id="PF00248">
    <property type="entry name" value="Aldo_ket_red"/>
    <property type="match status" value="1"/>
</dbReference>
<dbReference type="Proteomes" id="UP001501480">
    <property type="component" value="Unassembled WGS sequence"/>
</dbReference>
<protein>
    <submittedName>
        <fullName evidence="6">Aldo/keto reductase</fullName>
    </submittedName>
</protein>
<comment type="caution">
    <text evidence="6">The sequence shown here is derived from an EMBL/GenBank/DDBJ whole genome shotgun (WGS) entry which is preliminary data.</text>
</comment>
<sequence length="291" mass="31830">MTRTLSAPVDEAATSPSPPTVELNDGTTLPQVGYGVFMISADDVREPLAAALDTGYRLIDTAAAYGNEEGVGRAIAETDVPRYELVVTTKLWNDAHGYDETLRAFDASARRLGLDTVDLYLIHFPRPALGRYVDSWRAMVRLRDEGRIGSLGVSNFGVAELDRLHDETGVVPAVNQVELHPMFQQEELRAAHAERGIVTQAWSPLGRNQGLLQHPDVTALAARLGRTPGQVVLRWHLQLGVVVIPKSERPERIRENFDLAGFAIDDEGMATLSALGEQRCNPVPGTLFDIS</sequence>
<dbReference type="SUPFAM" id="SSF51430">
    <property type="entry name" value="NAD(P)-linked oxidoreductase"/>
    <property type="match status" value="1"/>
</dbReference>
<dbReference type="PIRSF" id="PIRSF000097">
    <property type="entry name" value="AKR"/>
    <property type="match status" value="1"/>
</dbReference>
<evidence type="ECO:0000256" key="2">
    <source>
        <dbReference type="ARBA" id="ARBA00022857"/>
    </source>
</evidence>
<dbReference type="Gene3D" id="3.20.20.100">
    <property type="entry name" value="NADP-dependent oxidoreductase domain"/>
    <property type="match status" value="1"/>
</dbReference>
<dbReference type="RefSeq" id="WP_344329507.1">
    <property type="nucleotide sequence ID" value="NZ_BAAAPY010000011.1"/>
</dbReference>